<keyword evidence="1" id="KW-0496">Mitochondrion</keyword>
<name>A0A3P3YCR9_PLABS</name>
<dbReference type="InterPro" id="IPR012337">
    <property type="entry name" value="RNaseH-like_sf"/>
</dbReference>
<dbReference type="Proteomes" id="UP000290189">
    <property type="component" value="Unassembled WGS sequence"/>
</dbReference>
<evidence type="ECO:0000313" key="1">
    <source>
        <dbReference type="EMBL" id="SPQ97963.1"/>
    </source>
</evidence>
<accession>A0A3P3YCR9</accession>
<proteinExistence type="predicted"/>
<gene>
    <name evidence="1" type="ORF">PLBR_LOCUS5178</name>
</gene>
<dbReference type="SUPFAM" id="SSF53098">
    <property type="entry name" value="Ribonuclease H-like"/>
    <property type="match status" value="1"/>
</dbReference>
<evidence type="ECO:0008006" key="3">
    <source>
        <dbReference type="Google" id="ProtNLM"/>
    </source>
</evidence>
<dbReference type="EMBL" id="OVEO01000008">
    <property type="protein sequence ID" value="SPQ97963.1"/>
    <property type="molecule type" value="Genomic_DNA"/>
</dbReference>
<organism evidence="1 2">
    <name type="scientific">Plasmodiophora brassicae</name>
    <name type="common">Clubroot disease agent</name>
    <dbReference type="NCBI Taxonomy" id="37360"/>
    <lineage>
        <taxon>Eukaryota</taxon>
        <taxon>Sar</taxon>
        <taxon>Rhizaria</taxon>
        <taxon>Endomyxa</taxon>
        <taxon>Phytomyxea</taxon>
        <taxon>Plasmodiophorida</taxon>
        <taxon>Plasmodiophoridae</taxon>
        <taxon>Plasmodiophora</taxon>
    </lineage>
</organism>
<evidence type="ECO:0000313" key="2">
    <source>
        <dbReference type="Proteomes" id="UP000290189"/>
    </source>
</evidence>
<sequence length="568" mass="64387">MTDYVAKMPWDRARREAFEFALCSAVILKGKGFDILESPEFKAAFELLPINYQPPTAEYVSNVHLPLLYEDVMCRTMRIITQSEAVALTTDGWSNSKHQSLHNMMVACLARIISVGTTRIPKRPTLTMCTACSARHVRSCPRNFEVPTDASLGYGDTFGFDELHSIHNFCKDFAKNPVVKGLICDVSELHSFFRQSHRPMAFLATCMQTHLKKVVHPPSLSYTWFGFIDKLLSTCSSLQDVFVEYASYGLKDSSFDCDLPPRLKAVVTSRRFWYSIKATYDLHYPPVVASFLFIKKVLLDYSTDPSLSGFRSVLHFDRSELERLIACLDRRWLRIRHPVLYLAFMLDPLFISLRADGITQLGGEHVQAESILAMQWLHNLRMKNLGVEDGDGTWQRLVNQYSDFLVTGMENSLVRANAVMHPKVAWGLFQAFWRDLAKLIAIPVFTLVASSNGGERNFKVMARIESQERNNFNPVKADKQVACVYNNVQLRHEKDLPPRDSAFSRLLQSMSGARSMFSEGHLLQVELIMELQSLLAADPSSAPLQDWNAVETDADVALPDSDSEQDDE</sequence>
<dbReference type="AlphaFoldDB" id="A0A3P3YCR9"/>
<geneLocation type="mitochondrion" evidence="1"/>
<protein>
    <recommendedName>
        <fullName evidence="3">DUF659 domain-containing protein</fullName>
    </recommendedName>
</protein>
<reference evidence="1 2" key="1">
    <citation type="submission" date="2018-03" db="EMBL/GenBank/DDBJ databases">
        <authorList>
            <person name="Fogelqvist J."/>
        </authorList>
    </citation>
    <scope>NUCLEOTIDE SEQUENCE [LARGE SCALE GENOMIC DNA]</scope>
</reference>